<keyword evidence="13" id="KW-1185">Reference proteome</keyword>
<dbReference type="InterPro" id="IPR001789">
    <property type="entry name" value="Sig_transdc_resp-reg_receiver"/>
</dbReference>
<evidence type="ECO:0000256" key="1">
    <source>
        <dbReference type="ARBA" id="ARBA00022553"/>
    </source>
</evidence>
<evidence type="ECO:0000256" key="8">
    <source>
        <dbReference type="PROSITE-ProRule" id="PRU01091"/>
    </source>
</evidence>
<dbReference type="GO" id="GO:0006355">
    <property type="term" value="P:regulation of DNA-templated transcription"/>
    <property type="evidence" value="ECO:0007669"/>
    <property type="project" value="InterPro"/>
</dbReference>
<evidence type="ECO:0000259" key="10">
    <source>
        <dbReference type="PROSITE" id="PS50110"/>
    </source>
</evidence>
<dbReference type="PANTHER" id="PTHR48111:SF21">
    <property type="entry name" value="DNA-BINDING DUAL MASTER TRANSCRIPTIONAL REGULATOR RPAA"/>
    <property type="match status" value="1"/>
</dbReference>
<keyword evidence="5" id="KW-0010">Activator</keyword>
<dbReference type="InterPro" id="IPR001867">
    <property type="entry name" value="OmpR/PhoB-type_DNA-bd"/>
</dbReference>
<feature type="domain" description="Response regulatory" evidence="10">
    <location>
        <begin position="8"/>
        <end position="124"/>
    </location>
</feature>
<dbReference type="SMART" id="SM00862">
    <property type="entry name" value="Trans_reg_C"/>
    <property type="match status" value="1"/>
</dbReference>
<evidence type="ECO:0000256" key="7">
    <source>
        <dbReference type="PROSITE-ProRule" id="PRU00169"/>
    </source>
</evidence>
<evidence type="ECO:0000256" key="6">
    <source>
        <dbReference type="ARBA" id="ARBA00023163"/>
    </source>
</evidence>
<dbReference type="SUPFAM" id="SSF46894">
    <property type="entry name" value="C-terminal effector domain of the bipartite response regulators"/>
    <property type="match status" value="1"/>
</dbReference>
<feature type="domain" description="OmpR/PhoB-type" evidence="11">
    <location>
        <begin position="158"/>
        <end position="256"/>
    </location>
</feature>
<dbReference type="Pfam" id="PF00072">
    <property type="entry name" value="Response_reg"/>
    <property type="match status" value="1"/>
</dbReference>
<dbReference type="FunFam" id="1.10.10.10:FF:000018">
    <property type="entry name" value="DNA-binding response regulator ResD"/>
    <property type="match status" value="1"/>
</dbReference>
<dbReference type="GO" id="GO:0032993">
    <property type="term" value="C:protein-DNA complex"/>
    <property type="evidence" value="ECO:0007669"/>
    <property type="project" value="TreeGrafter"/>
</dbReference>
<evidence type="ECO:0000256" key="5">
    <source>
        <dbReference type="ARBA" id="ARBA00023159"/>
    </source>
</evidence>
<dbReference type="PANTHER" id="PTHR48111">
    <property type="entry name" value="REGULATOR OF RPOS"/>
    <property type="match status" value="1"/>
</dbReference>
<dbReference type="Proteomes" id="UP000050911">
    <property type="component" value="Unassembled WGS sequence"/>
</dbReference>
<dbReference type="InterPro" id="IPR016032">
    <property type="entry name" value="Sig_transdc_resp-reg_C-effctor"/>
</dbReference>
<dbReference type="PATRIC" id="fig|1302272.5.peg.1911"/>
<reference evidence="12 13" key="1">
    <citation type="journal article" date="2015" name="Genome Announc.">
        <title>Expanding the biotechnology potential of lactobacilli through comparative genomics of 213 strains and associated genera.</title>
        <authorList>
            <person name="Sun Z."/>
            <person name="Harris H.M."/>
            <person name="McCann A."/>
            <person name="Guo C."/>
            <person name="Argimon S."/>
            <person name="Zhang W."/>
            <person name="Yang X."/>
            <person name="Jeffery I.B."/>
            <person name="Cooney J.C."/>
            <person name="Kagawa T.F."/>
            <person name="Liu W."/>
            <person name="Song Y."/>
            <person name="Salvetti E."/>
            <person name="Wrobel A."/>
            <person name="Rasinkangas P."/>
            <person name="Parkhill J."/>
            <person name="Rea M.C."/>
            <person name="O'Sullivan O."/>
            <person name="Ritari J."/>
            <person name="Douillard F.P."/>
            <person name="Paul Ross R."/>
            <person name="Yang R."/>
            <person name="Briner A.E."/>
            <person name="Felis G.E."/>
            <person name="de Vos W.M."/>
            <person name="Barrangou R."/>
            <person name="Klaenhammer T.R."/>
            <person name="Caufield P.W."/>
            <person name="Cui Y."/>
            <person name="Zhang H."/>
            <person name="O'Toole P.W."/>
        </authorList>
    </citation>
    <scope>NUCLEOTIDE SEQUENCE [LARGE SCALE GENOMIC DNA]</scope>
    <source>
        <strain evidence="12 13">JCM 15530</strain>
    </source>
</reference>
<dbReference type="InterPro" id="IPR011006">
    <property type="entry name" value="CheY-like_superfamily"/>
</dbReference>
<feature type="region of interest" description="Disordered" evidence="9">
    <location>
        <begin position="258"/>
        <end position="277"/>
    </location>
</feature>
<dbReference type="PROSITE" id="PS51755">
    <property type="entry name" value="OMPR_PHOB"/>
    <property type="match status" value="1"/>
</dbReference>
<dbReference type="STRING" id="1302272.FC96_GL001881"/>
<keyword evidence="2" id="KW-0902">Two-component regulatory system</keyword>
<comment type="caution">
    <text evidence="12">The sequence shown here is derived from an EMBL/GenBank/DDBJ whole genome shotgun (WGS) entry which is preliminary data.</text>
</comment>
<feature type="modified residue" description="4-aspartylphosphate" evidence="7">
    <location>
        <position position="59"/>
    </location>
</feature>
<dbReference type="Pfam" id="PF00486">
    <property type="entry name" value="Trans_reg_C"/>
    <property type="match status" value="1"/>
</dbReference>
<evidence type="ECO:0000256" key="3">
    <source>
        <dbReference type="ARBA" id="ARBA00023015"/>
    </source>
</evidence>
<name>A0A0R1HUC9_9LACO</name>
<dbReference type="Gene3D" id="1.10.10.10">
    <property type="entry name" value="Winged helix-like DNA-binding domain superfamily/Winged helix DNA-binding domain"/>
    <property type="match status" value="1"/>
</dbReference>
<keyword evidence="1 7" id="KW-0597">Phosphoprotein</keyword>
<evidence type="ECO:0000256" key="2">
    <source>
        <dbReference type="ARBA" id="ARBA00023012"/>
    </source>
</evidence>
<organism evidence="12 13">
    <name type="scientific">Secundilactobacillus kimchicus JCM 15530</name>
    <dbReference type="NCBI Taxonomy" id="1302272"/>
    <lineage>
        <taxon>Bacteria</taxon>
        <taxon>Bacillati</taxon>
        <taxon>Bacillota</taxon>
        <taxon>Bacilli</taxon>
        <taxon>Lactobacillales</taxon>
        <taxon>Lactobacillaceae</taxon>
        <taxon>Secundilactobacillus</taxon>
    </lineage>
</organism>
<gene>
    <name evidence="12" type="ORF">FC96_GL001881</name>
</gene>
<evidence type="ECO:0000259" key="11">
    <source>
        <dbReference type="PROSITE" id="PS51755"/>
    </source>
</evidence>
<feature type="DNA-binding region" description="OmpR/PhoB-type" evidence="8">
    <location>
        <begin position="158"/>
        <end position="256"/>
    </location>
</feature>
<evidence type="ECO:0000313" key="12">
    <source>
        <dbReference type="EMBL" id="KRK48147.1"/>
    </source>
</evidence>
<evidence type="ECO:0000256" key="9">
    <source>
        <dbReference type="SAM" id="MobiDB-lite"/>
    </source>
</evidence>
<keyword evidence="6" id="KW-0804">Transcription</keyword>
<dbReference type="InterPro" id="IPR036388">
    <property type="entry name" value="WH-like_DNA-bd_sf"/>
</dbReference>
<dbReference type="GO" id="GO:0000976">
    <property type="term" value="F:transcription cis-regulatory region binding"/>
    <property type="evidence" value="ECO:0007669"/>
    <property type="project" value="TreeGrafter"/>
</dbReference>
<proteinExistence type="predicted"/>
<feature type="compositionally biased region" description="Basic and acidic residues" evidence="9">
    <location>
        <begin position="131"/>
        <end position="140"/>
    </location>
</feature>
<dbReference type="SMART" id="SM00448">
    <property type="entry name" value="REC"/>
    <property type="match status" value="1"/>
</dbReference>
<dbReference type="SUPFAM" id="SSF52172">
    <property type="entry name" value="CheY-like"/>
    <property type="match status" value="1"/>
</dbReference>
<dbReference type="GO" id="GO:0000156">
    <property type="term" value="F:phosphorelay response regulator activity"/>
    <property type="evidence" value="ECO:0007669"/>
    <property type="project" value="TreeGrafter"/>
</dbReference>
<protein>
    <submittedName>
        <fullName evidence="12">DNA-binding response regulator</fullName>
    </submittedName>
</protein>
<dbReference type="InterPro" id="IPR039420">
    <property type="entry name" value="WalR-like"/>
</dbReference>
<dbReference type="EMBL" id="AZCX01000004">
    <property type="protein sequence ID" value="KRK48147.1"/>
    <property type="molecule type" value="Genomic_DNA"/>
</dbReference>
<sequence>MKDGENMKLMMIEDNDSVIKMMKMFFEKEQWDVTVVKDGKEALELFEKSPDAWDMITLDLNLPSMDGMQLSGKIRAISDTVPIIMLTARDSESDQILGLEMGADDYVTKPFSPIALMARIKALDRRVKVGQKERQEKAEPVKGTTAESLEAPKEEATDGVITTDHFKLDNNTREAYLNGQLIDDLTPKEFELLRTLAHKPKQVFSREQLLQLVWDFEYYGDERTVDAHIKKLRQKIERVGPQVIQTVWGIGYRFDDSDISDTDAKDPATKNSGADQS</sequence>
<dbReference type="CDD" id="cd00383">
    <property type="entry name" value="trans_reg_C"/>
    <property type="match status" value="1"/>
</dbReference>
<feature type="region of interest" description="Disordered" evidence="9">
    <location>
        <begin position="131"/>
        <end position="152"/>
    </location>
</feature>
<dbReference type="Gene3D" id="3.40.50.2300">
    <property type="match status" value="1"/>
</dbReference>
<dbReference type="Gene3D" id="6.10.250.690">
    <property type="match status" value="1"/>
</dbReference>
<accession>A0A0R1HUC9</accession>
<keyword evidence="3" id="KW-0805">Transcription regulation</keyword>
<evidence type="ECO:0000256" key="4">
    <source>
        <dbReference type="ARBA" id="ARBA00023125"/>
    </source>
</evidence>
<dbReference type="GO" id="GO:0005829">
    <property type="term" value="C:cytosol"/>
    <property type="evidence" value="ECO:0007669"/>
    <property type="project" value="TreeGrafter"/>
</dbReference>
<dbReference type="AlphaFoldDB" id="A0A0R1HUC9"/>
<evidence type="ECO:0000313" key="13">
    <source>
        <dbReference type="Proteomes" id="UP000050911"/>
    </source>
</evidence>
<keyword evidence="4 8" id="KW-0238">DNA-binding</keyword>
<dbReference type="PROSITE" id="PS50110">
    <property type="entry name" value="RESPONSE_REGULATORY"/>
    <property type="match status" value="1"/>
</dbReference>